<protein>
    <submittedName>
        <fullName evidence="3">FecR family protein</fullName>
    </submittedName>
</protein>
<evidence type="ECO:0000256" key="1">
    <source>
        <dbReference type="SAM" id="Phobius"/>
    </source>
</evidence>
<evidence type="ECO:0000313" key="4">
    <source>
        <dbReference type="Proteomes" id="UP000183898"/>
    </source>
</evidence>
<feature type="transmembrane region" description="Helical" evidence="1">
    <location>
        <begin position="13"/>
        <end position="34"/>
    </location>
</feature>
<dbReference type="Proteomes" id="UP000183898">
    <property type="component" value="Unassembled WGS sequence"/>
</dbReference>
<dbReference type="EMBL" id="FOCT01000004">
    <property type="protein sequence ID" value="SEN44000.1"/>
    <property type="molecule type" value="Genomic_DNA"/>
</dbReference>
<proteinExistence type="predicted"/>
<dbReference type="RefSeq" id="WP_074745509.1">
    <property type="nucleotide sequence ID" value="NZ_FOCT01000004.1"/>
</dbReference>
<keyword evidence="1" id="KW-0812">Transmembrane</keyword>
<dbReference type="Pfam" id="PF04773">
    <property type="entry name" value="FecR"/>
    <property type="match status" value="1"/>
</dbReference>
<dbReference type="InterPro" id="IPR006860">
    <property type="entry name" value="FecR"/>
</dbReference>
<accession>A0A1H8GJN2</accession>
<evidence type="ECO:0000313" key="3">
    <source>
        <dbReference type="EMBL" id="SEN44000.1"/>
    </source>
</evidence>
<dbReference type="PANTHER" id="PTHR30273:SF2">
    <property type="entry name" value="PROTEIN FECR"/>
    <property type="match status" value="1"/>
</dbReference>
<sequence length="175" mass="18807">MPGVIRDRWWLPFVVHGSIVAIAVGLGLLSWFIAKPVTTRLHETIPGQRLTVLATPDIAISLDADSSVAVTNTEPSGIELLRGNAFFDVRGNQPGKLNLKVGTTYIRDTGTRFSVSKRAAGGSVAVANGQVEILVKTGTYLVGAHERADFDGVQVTGQRVIADAEVAPWRQADRY</sequence>
<keyword evidence="1" id="KW-1133">Transmembrane helix</keyword>
<dbReference type="PANTHER" id="PTHR30273">
    <property type="entry name" value="PERIPLASMIC SIGNAL SENSOR AND SIGMA FACTOR ACTIVATOR FECR-RELATED"/>
    <property type="match status" value="1"/>
</dbReference>
<dbReference type="InterPro" id="IPR012373">
    <property type="entry name" value="Ferrdict_sens_TM"/>
</dbReference>
<evidence type="ECO:0000259" key="2">
    <source>
        <dbReference type="Pfam" id="PF04773"/>
    </source>
</evidence>
<organism evidence="3 4">
    <name type="scientific">Nitrosospira multiformis</name>
    <dbReference type="NCBI Taxonomy" id="1231"/>
    <lineage>
        <taxon>Bacteria</taxon>
        <taxon>Pseudomonadati</taxon>
        <taxon>Pseudomonadota</taxon>
        <taxon>Betaproteobacteria</taxon>
        <taxon>Nitrosomonadales</taxon>
        <taxon>Nitrosomonadaceae</taxon>
        <taxon>Nitrosospira</taxon>
    </lineage>
</organism>
<feature type="domain" description="FecR protein" evidence="2">
    <location>
        <begin position="43"/>
        <end position="132"/>
    </location>
</feature>
<keyword evidence="1" id="KW-0472">Membrane</keyword>
<dbReference type="Gene3D" id="2.60.120.1440">
    <property type="match status" value="1"/>
</dbReference>
<reference evidence="3 4" key="1">
    <citation type="submission" date="2016-10" db="EMBL/GenBank/DDBJ databases">
        <authorList>
            <person name="de Groot N.N."/>
        </authorList>
    </citation>
    <scope>NUCLEOTIDE SEQUENCE [LARGE SCALE GENOMIC DNA]</scope>
    <source>
        <strain evidence="3 4">Nl18</strain>
    </source>
</reference>
<name>A0A1H8GJN2_9PROT</name>
<dbReference type="GO" id="GO:0016989">
    <property type="term" value="F:sigma factor antagonist activity"/>
    <property type="evidence" value="ECO:0007669"/>
    <property type="project" value="TreeGrafter"/>
</dbReference>
<gene>
    <name evidence="3" type="ORF">SAMN05216404_104223</name>
</gene>
<dbReference type="AlphaFoldDB" id="A0A1H8GJN2"/>